<dbReference type="Gene3D" id="2.40.50.140">
    <property type="entry name" value="Nucleic acid-binding proteins"/>
    <property type="match status" value="1"/>
</dbReference>
<reference evidence="3" key="1">
    <citation type="journal article" date="2021" name="Proc. Natl. Acad. Sci. U.S.A.">
        <title>A Catalog of Tens of Thousands of Viruses from Human Metagenomes Reveals Hidden Associations with Chronic Diseases.</title>
        <authorList>
            <person name="Tisza M.J."/>
            <person name="Buck C.B."/>
        </authorList>
    </citation>
    <scope>NUCLEOTIDE SEQUENCE</scope>
    <source>
        <strain evidence="3">CteHV32</strain>
    </source>
</reference>
<protein>
    <submittedName>
        <fullName evidence="3">Single strand binding protein</fullName>
    </submittedName>
</protein>
<accession>A0A8S5QHD4</accession>
<dbReference type="InterPro" id="IPR012340">
    <property type="entry name" value="NA-bd_OB-fold"/>
</dbReference>
<dbReference type="InterPro" id="IPR000424">
    <property type="entry name" value="Primosome_PriB/ssb"/>
</dbReference>
<proteinExistence type="predicted"/>
<sequence length="222" mass="25761">MTSYTTLKGRKKKAKMQDLNKATLTGFVTDPAEVKFKPRKGKSFLVVRSDRFSGTPDDIIVEIPNRLKGTFREWNWIKVSGRIRSKWVRADHQEKKYMYLEAYDVSTEGTLLVNTVEMTANICKKPVLRKTPLGKTICEVCVAINGYKRSEYISCICWRDLAVKASEWKVGTKVKLKGRMQSRDYWKKQSDGSYVRKTAYEVSVMEMEEIKDEKGNFEKTQR</sequence>
<dbReference type="PROSITE" id="PS50935">
    <property type="entry name" value="SSB"/>
    <property type="match status" value="1"/>
</dbReference>
<keyword evidence="1 2" id="KW-0238">DNA-binding</keyword>
<evidence type="ECO:0000256" key="2">
    <source>
        <dbReference type="PROSITE-ProRule" id="PRU00252"/>
    </source>
</evidence>
<dbReference type="SUPFAM" id="SSF50249">
    <property type="entry name" value="Nucleic acid-binding proteins"/>
    <property type="match status" value="1"/>
</dbReference>
<dbReference type="GO" id="GO:0003697">
    <property type="term" value="F:single-stranded DNA binding"/>
    <property type="evidence" value="ECO:0007669"/>
    <property type="project" value="InterPro"/>
</dbReference>
<dbReference type="EMBL" id="BK015653">
    <property type="protein sequence ID" value="DAE18267.1"/>
    <property type="molecule type" value="Genomic_DNA"/>
</dbReference>
<organism evidence="3">
    <name type="scientific">Siphoviridae sp. cteHV32</name>
    <dbReference type="NCBI Taxonomy" id="2825588"/>
    <lineage>
        <taxon>Viruses</taxon>
        <taxon>Duplodnaviria</taxon>
        <taxon>Heunggongvirae</taxon>
        <taxon>Uroviricota</taxon>
        <taxon>Caudoviricetes</taxon>
    </lineage>
</organism>
<name>A0A8S5QHD4_9CAUD</name>
<evidence type="ECO:0000256" key="1">
    <source>
        <dbReference type="ARBA" id="ARBA00023125"/>
    </source>
</evidence>
<dbReference type="Pfam" id="PF00436">
    <property type="entry name" value="SSB"/>
    <property type="match status" value="1"/>
</dbReference>
<evidence type="ECO:0000313" key="3">
    <source>
        <dbReference type="EMBL" id="DAE18267.1"/>
    </source>
</evidence>